<evidence type="ECO:0000313" key="3">
    <source>
        <dbReference type="Proteomes" id="UP001499990"/>
    </source>
</evidence>
<reference evidence="3" key="1">
    <citation type="journal article" date="2019" name="Int. J. Syst. Evol. Microbiol.">
        <title>The Global Catalogue of Microorganisms (GCM) 10K type strain sequencing project: providing services to taxonomists for standard genome sequencing and annotation.</title>
        <authorList>
            <consortium name="The Broad Institute Genomics Platform"/>
            <consortium name="The Broad Institute Genome Sequencing Center for Infectious Disease"/>
            <person name="Wu L."/>
            <person name="Ma J."/>
        </authorList>
    </citation>
    <scope>NUCLEOTIDE SEQUENCE [LARGE SCALE GENOMIC DNA]</scope>
    <source>
        <strain evidence="3">JCM 9651</strain>
    </source>
</reference>
<feature type="region of interest" description="Disordered" evidence="1">
    <location>
        <begin position="28"/>
        <end position="78"/>
    </location>
</feature>
<comment type="caution">
    <text evidence="2">The sequence shown here is derived from an EMBL/GenBank/DDBJ whole genome shotgun (WGS) entry which is preliminary data.</text>
</comment>
<name>A0ABP6SNT3_9ACTN</name>
<dbReference type="EMBL" id="BAAAYL010000004">
    <property type="protein sequence ID" value="GAA3381492.1"/>
    <property type="molecule type" value="Genomic_DNA"/>
</dbReference>
<accession>A0ABP6SNT3</accession>
<dbReference type="Proteomes" id="UP001499990">
    <property type="component" value="Unassembled WGS sequence"/>
</dbReference>
<gene>
    <name evidence="2" type="ORF">GCM10020367_72950</name>
</gene>
<organism evidence="2 3">
    <name type="scientific">Streptomyces sannanensis</name>
    <dbReference type="NCBI Taxonomy" id="285536"/>
    <lineage>
        <taxon>Bacteria</taxon>
        <taxon>Bacillati</taxon>
        <taxon>Actinomycetota</taxon>
        <taxon>Actinomycetes</taxon>
        <taxon>Kitasatosporales</taxon>
        <taxon>Streptomycetaceae</taxon>
        <taxon>Streptomyces</taxon>
    </lineage>
</organism>
<evidence type="ECO:0000256" key="1">
    <source>
        <dbReference type="SAM" id="MobiDB-lite"/>
    </source>
</evidence>
<keyword evidence="3" id="KW-1185">Reference proteome</keyword>
<evidence type="ECO:0000313" key="2">
    <source>
        <dbReference type="EMBL" id="GAA3381492.1"/>
    </source>
</evidence>
<sequence>MKTSRTDVEALDLTDERLRRLQDAFTEAADRAHETMDRYADREDTGRSHPVREDDQRAHRPEHPGPHHGREAGRRVHPMAHPRCIVGAHRRCTALSLRQLEIAGQSAGVTVVWGVLMLVSGGSLRSRSSVSPHTGLTDDRGL</sequence>
<proteinExistence type="predicted"/>
<protein>
    <submittedName>
        <fullName evidence="2">Uncharacterized protein</fullName>
    </submittedName>
</protein>
<feature type="compositionally biased region" description="Basic and acidic residues" evidence="1">
    <location>
        <begin position="28"/>
        <end position="74"/>
    </location>
</feature>
<dbReference type="RefSeq" id="WP_345045942.1">
    <property type="nucleotide sequence ID" value="NZ_BAAAYL010000004.1"/>
</dbReference>